<dbReference type="InterPro" id="IPR000313">
    <property type="entry name" value="PWWP_dom"/>
</dbReference>
<feature type="domain" description="PWWP" evidence="2">
    <location>
        <begin position="27"/>
        <end position="92"/>
    </location>
</feature>
<proteinExistence type="predicted"/>
<dbReference type="SUPFAM" id="SSF63748">
    <property type="entry name" value="Tudor/PWWP/MBT"/>
    <property type="match status" value="1"/>
</dbReference>
<dbReference type="Pfam" id="PF00855">
    <property type="entry name" value="PWWP"/>
    <property type="match status" value="1"/>
</dbReference>
<evidence type="ECO:0000313" key="4">
    <source>
        <dbReference type="Proteomes" id="UP000030653"/>
    </source>
</evidence>
<organism evidence="3 4">
    <name type="scientific">Dacryopinax primogenitus (strain DJM 731)</name>
    <name type="common">Brown rot fungus</name>
    <dbReference type="NCBI Taxonomy" id="1858805"/>
    <lineage>
        <taxon>Eukaryota</taxon>
        <taxon>Fungi</taxon>
        <taxon>Dikarya</taxon>
        <taxon>Basidiomycota</taxon>
        <taxon>Agaricomycotina</taxon>
        <taxon>Dacrymycetes</taxon>
        <taxon>Dacrymycetales</taxon>
        <taxon>Dacrymycetaceae</taxon>
        <taxon>Dacryopinax</taxon>
    </lineage>
</organism>
<dbReference type="EMBL" id="JH795858">
    <property type="protein sequence ID" value="EJU04028.1"/>
    <property type="molecule type" value="Genomic_DNA"/>
</dbReference>
<gene>
    <name evidence="3" type="ORF">DACRYDRAFT_20706</name>
</gene>
<dbReference type="Proteomes" id="UP000030653">
    <property type="component" value="Unassembled WGS sequence"/>
</dbReference>
<feature type="compositionally biased region" description="Basic and acidic residues" evidence="1">
    <location>
        <begin position="179"/>
        <end position="188"/>
    </location>
</feature>
<dbReference type="OrthoDB" id="62853at2759"/>
<feature type="compositionally biased region" description="Basic and acidic residues" evidence="1">
    <location>
        <begin position="140"/>
        <end position="149"/>
    </location>
</feature>
<dbReference type="RefSeq" id="XP_040630922.1">
    <property type="nucleotide sequence ID" value="XM_040772044.1"/>
</dbReference>
<feature type="region of interest" description="Disordered" evidence="1">
    <location>
        <begin position="140"/>
        <end position="235"/>
    </location>
</feature>
<evidence type="ECO:0000259" key="2">
    <source>
        <dbReference type="PROSITE" id="PS50812"/>
    </source>
</evidence>
<feature type="region of interest" description="Disordered" evidence="1">
    <location>
        <begin position="370"/>
        <end position="394"/>
    </location>
</feature>
<protein>
    <recommendedName>
        <fullName evidence="2">PWWP domain-containing protein</fullName>
    </recommendedName>
</protein>
<dbReference type="HOGENOM" id="CLU_657241_0_0_1"/>
<dbReference type="SMART" id="SM00293">
    <property type="entry name" value="PWWP"/>
    <property type="match status" value="1"/>
</dbReference>
<sequence>MDNYEDLQPSRHLRSHAHLLGPDRYEVGELVLGKLQGHPPWPGKIADPHKLPMQIALACPDRDDPDVYPIRFYPDGDYWWVRHTEIVRLDQERVAKFVRETRANFGPLLEGYKIARDTTEWEANNPTPEDVVDLYRIEMPEKPKPKEPISKPVHGKRKRGPHREDSNEPQPHRKRRRGERYPDGEFMAKRRRKIHSFSAAEETPTDNVKYENESAEPDIPPPMSPRTAAAEAAQERKNKLLKTRWLLQKTFLSTDRPNELKYPDASRVLEELRNNTEITGALLRETKLQKVLMGITKMDYIRSDDEFKFRSRAKEILKSWEHIPLPDITGAGPGTGVGHGINGAGNSVNGDHVESGARPDPLVVNTRVVNEGGDGEPDTERMTSVPRGTSDGLTPMGIFSLLPGTSMSPKEAREPGKI</sequence>
<dbReference type="STRING" id="1858805.M5GFC0"/>
<dbReference type="PROSITE" id="PS50812">
    <property type="entry name" value="PWWP"/>
    <property type="match status" value="1"/>
</dbReference>
<evidence type="ECO:0000313" key="3">
    <source>
        <dbReference type="EMBL" id="EJU04028.1"/>
    </source>
</evidence>
<dbReference type="Gene3D" id="2.30.30.140">
    <property type="match status" value="1"/>
</dbReference>
<reference evidence="3 4" key="1">
    <citation type="journal article" date="2012" name="Science">
        <title>The Paleozoic origin of enzymatic lignin decomposition reconstructed from 31 fungal genomes.</title>
        <authorList>
            <person name="Floudas D."/>
            <person name="Binder M."/>
            <person name="Riley R."/>
            <person name="Barry K."/>
            <person name="Blanchette R.A."/>
            <person name="Henrissat B."/>
            <person name="Martinez A.T."/>
            <person name="Otillar R."/>
            <person name="Spatafora J.W."/>
            <person name="Yadav J.S."/>
            <person name="Aerts A."/>
            <person name="Benoit I."/>
            <person name="Boyd A."/>
            <person name="Carlson A."/>
            <person name="Copeland A."/>
            <person name="Coutinho P.M."/>
            <person name="de Vries R.P."/>
            <person name="Ferreira P."/>
            <person name="Findley K."/>
            <person name="Foster B."/>
            <person name="Gaskell J."/>
            <person name="Glotzer D."/>
            <person name="Gorecki P."/>
            <person name="Heitman J."/>
            <person name="Hesse C."/>
            <person name="Hori C."/>
            <person name="Igarashi K."/>
            <person name="Jurgens J.A."/>
            <person name="Kallen N."/>
            <person name="Kersten P."/>
            <person name="Kohler A."/>
            <person name="Kuees U."/>
            <person name="Kumar T.K.A."/>
            <person name="Kuo A."/>
            <person name="LaButti K."/>
            <person name="Larrondo L.F."/>
            <person name="Lindquist E."/>
            <person name="Ling A."/>
            <person name="Lombard V."/>
            <person name="Lucas S."/>
            <person name="Lundell T."/>
            <person name="Martin R."/>
            <person name="McLaughlin D.J."/>
            <person name="Morgenstern I."/>
            <person name="Morin E."/>
            <person name="Murat C."/>
            <person name="Nagy L.G."/>
            <person name="Nolan M."/>
            <person name="Ohm R.A."/>
            <person name="Patyshakuliyeva A."/>
            <person name="Rokas A."/>
            <person name="Ruiz-Duenas F.J."/>
            <person name="Sabat G."/>
            <person name="Salamov A."/>
            <person name="Samejima M."/>
            <person name="Schmutz J."/>
            <person name="Slot J.C."/>
            <person name="St John F."/>
            <person name="Stenlid J."/>
            <person name="Sun H."/>
            <person name="Sun S."/>
            <person name="Syed K."/>
            <person name="Tsang A."/>
            <person name="Wiebenga A."/>
            <person name="Young D."/>
            <person name="Pisabarro A."/>
            <person name="Eastwood D.C."/>
            <person name="Martin F."/>
            <person name="Cullen D."/>
            <person name="Grigoriev I.V."/>
            <person name="Hibbett D.S."/>
        </authorList>
    </citation>
    <scope>NUCLEOTIDE SEQUENCE [LARGE SCALE GENOMIC DNA]</scope>
    <source>
        <strain evidence="3 4">DJM-731 SS1</strain>
    </source>
</reference>
<name>M5GFC0_DACPD</name>
<evidence type="ECO:0000256" key="1">
    <source>
        <dbReference type="SAM" id="MobiDB-lite"/>
    </source>
</evidence>
<keyword evidence="4" id="KW-1185">Reference proteome</keyword>
<dbReference type="AlphaFoldDB" id="M5GFC0"/>
<dbReference type="OMA" id="YLNYEMI"/>
<dbReference type="GeneID" id="63687106"/>
<accession>M5GFC0</accession>